<proteinExistence type="predicted"/>
<dbReference type="EMBL" id="SLWK01000001">
    <property type="protein sequence ID" value="TCO10672.1"/>
    <property type="molecule type" value="Genomic_DNA"/>
</dbReference>
<keyword evidence="2" id="KW-1185">Reference proteome</keyword>
<gene>
    <name evidence="1" type="ORF">EV194_101303</name>
</gene>
<accession>A0A4R2GN03</accession>
<reference evidence="1 2" key="1">
    <citation type="submission" date="2019-03" db="EMBL/GenBank/DDBJ databases">
        <title>Genomic Encyclopedia of Type Strains, Phase IV (KMG-IV): sequencing the most valuable type-strain genomes for metagenomic binning, comparative biology and taxonomic classification.</title>
        <authorList>
            <person name="Goeker M."/>
        </authorList>
    </citation>
    <scope>NUCLEOTIDE SEQUENCE [LARGE SCALE GENOMIC DNA]</scope>
    <source>
        <strain evidence="1 2">DSM 24179</strain>
    </source>
</reference>
<evidence type="ECO:0000313" key="1">
    <source>
        <dbReference type="EMBL" id="TCO10672.1"/>
    </source>
</evidence>
<comment type="caution">
    <text evidence="1">The sequence shown here is derived from an EMBL/GenBank/DDBJ whole genome shotgun (WGS) entry which is preliminary data.</text>
</comment>
<dbReference type="AlphaFoldDB" id="A0A4R2GN03"/>
<evidence type="ECO:0000313" key="2">
    <source>
        <dbReference type="Proteomes" id="UP000295221"/>
    </source>
</evidence>
<dbReference type="Proteomes" id="UP000295221">
    <property type="component" value="Unassembled WGS sequence"/>
</dbReference>
<organism evidence="1 2">
    <name type="scientific">Natronoflexus pectinivorans</name>
    <dbReference type="NCBI Taxonomy" id="682526"/>
    <lineage>
        <taxon>Bacteria</taxon>
        <taxon>Pseudomonadati</taxon>
        <taxon>Bacteroidota</taxon>
        <taxon>Bacteroidia</taxon>
        <taxon>Marinilabiliales</taxon>
        <taxon>Marinilabiliaceae</taxon>
        <taxon>Natronoflexus</taxon>
    </lineage>
</organism>
<sequence>MSHENRKIDEVKDILTQGNRRSAQLMTGLASSM</sequence>
<name>A0A4R2GN03_9BACT</name>
<protein>
    <submittedName>
        <fullName evidence="1">Uncharacterized protein</fullName>
    </submittedName>
</protein>